<dbReference type="PANTHER" id="PTHR48435">
    <property type="entry name" value="POLYPROTEIN"/>
    <property type="match status" value="1"/>
</dbReference>
<evidence type="ECO:0000313" key="4">
    <source>
        <dbReference type="Proteomes" id="UP001604336"/>
    </source>
</evidence>
<dbReference type="InterPro" id="IPR036875">
    <property type="entry name" value="Znf_CCHC_sf"/>
</dbReference>
<feature type="domain" description="CCHC-type" evidence="2">
    <location>
        <begin position="88"/>
        <end position="103"/>
    </location>
</feature>
<sequence length="215" mass="24787">MVQRTLKKLCNQQAFLTDIHTTGRKLEKACECPELKIKCQHDHKSCSCPGKKKHHIRKFKFRKKYPKPFPNKRRFYRRKFSRKKKVCCFICGQKGRFAKNCPKQKKAKVLQQIYATTHVDDEVDLDSVFLEQDEQSPDTIFILEEDSHDDSNLDDASENSDECYGIQVIGLSLSVLMIEVKNFPSKYDRTIVVAGLFDTGAACSILNLTVFPSLM</sequence>
<dbReference type="PANTHER" id="PTHR48435:SF1">
    <property type="entry name" value="POLYPROTEIN"/>
    <property type="match status" value="1"/>
</dbReference>
<gene>
    <name evidence="3" type="ORF">Adt_27910</name>
</gene>
<dbReference type="PROSITE" id="PS50158">
    <property type="entry name" value="ZF_CCHC"/>
    <property type="match status" value="1"/>
</dbReference>
<protein>
    <recommendedName>
        <fullName evidence="2">CCHC-type domain-containing protein</fullName>
    </recommendedName>
</protein>
<dbReference type="Gene3D" id="4.10.60.10">
    <property type="entry name" value="Zinc finger, CCHC-type"/>
    <property type="match status" value="1"/>
</dbReference>
<name>A0ABD1RV28_9LAMI</name>
<keyword evidence="1" id="KW-0863">Zinc-finger</keyword>
<proteinExistence type="predicted"/>
<organism evidence="3 4">
    <name type="scientific">Abeliophyllum distichum</name>
    <dbReference type="NCBI Taxonomy" id="126358"/>
    <lineage>
        <taxon>Eukaryota</taxon>
        <taxon>Viridiplantae</taxon>
        <taxon>Streptophyta</taxon>
        <taxon>Embryophyta</taxon>
        <taxon>Tracheophyta</taxon>
        <taxon>Spermatophyta</taxon>
        <taxon>Magnoliopsida</taxon>
        <taxon>eudicotyledons</taxon>
        <taxon>Gunneridae</taxon>
        <taxon>Pentapetalae</taxon>
        <taxon>asterids</taxon>
        <taxon>lamiids</taxon>
        <taxon>Lamiales</taxon>
        <taxon>Oleaceae</taxon>
        <taxon>Forsythieae</taxon>
        <taxon>Abeliophyllum</taxon>
    </lineage>
</organism>
<evidence type="ECO:0000313" key="3">
    <source>
        <dbReference type="EMBL" id="KAL2492282.1"/>
    </source>
</evidence>
<dbReference type="Proteomes" id="UP001604336">
    <property type="component" value="Unassembled WGS sequence"/>
</dbReference>
<keyword evidence="1" id="KW-0862">Zinc</keyword>
<accession>A0ABD1RV28</accession>
<evidence type="ECO:0000259" key="2">
    <source>
        <dbReference type="PROSITE" id="PS50158"/>
    </source>
</evidence>
<evidence type="ECO:0000256" key="1">
    <source>
        <dbReference type="PROSITE-ProRule" id="PRU00047"/>
    </source>
</evidence>
<reference evidence="4" key="1">
    <citation type="submission" date="2024-07" db="EMBL/GenBank/DDBJ databases">
        <title>Two chromosome-level genome assemblies of Korean endemic species Abeliophyllum distichum and Forsythia ovata (Oleaceae).</title>
        <authorList>
            <person name="Jang H."/>
        </authorList>
    </citation>
    <scope>NUCLEOTIDE SEQUENCE [LARGE SCALE GENOMIC DNA]</scope>
</reference>
<keyword evidence="1" id="KW-0479">Metal-binding</keyword>
<dbReference type="InterPro" id="IPR053098">
    <property type="entry name" value="Petuviruses_polyprotein"/>
</dbReference>
<dbReference type="SUPFAM" id="SSF57756">
    <property type="entry name" value="Retrovirus zinc finger-like domains"/>
    <property type="match status" value="1"/>
</dbReference>
<keyword evidence="4" id="KW-1185">Reference proteome</keyword>
<comment type="caution">
    <text evidence="3">The sequence shown here is derived from an EMBL/GenBank/DDBJ whole genome shotgun (WGS) entry which is preliminary data.</text>
</comment>
<dbReference type="AlphaFoldDB" id="A0ABD1RV28"/>
<dbReference type="EMBL" id="JBFOLK010000008">
    <property type="protein sequence ID" value="KAL2492282.1"/>
    <property type="molecule type" value="Genomic_DNA"/>
</dbReference>
<dbReference type="GO" id="GO:0008270">
    <property type="term" value="F:zinc ion binding"/>
    <property type="evidence" value="ECO:0007669"/>
    <property type="project" value="UniProtKB-KW"/>
</dbReference>
<dbReference type="InterPro" id="IPR001878">
    <property type="entry name" value="Znf_CCHC"/>
</dbReference>